<sequence>MPTALSKTSPVSREVGLIAELIAQNLGEDGLHLPGDKAGILLRRLDLIKRQIASLEHELGTFRVVEQASGAAGVLDDLCLEVLQGGVLDSAQGAPVVYPDFSKGKRR</sequence>
<dbReference type="STRING" id="411684.HPDFL43_14797"/>
<dbReference type="HOGENOM" id="CLU_2206418_0_0_5"/>
<organism evidence="1 2">
    <name type="scientific">Hoeflea phototrophica (strain DSM 17068 / NCIMB 14078 / DFL-43)</name>
    <dbReference type="NCBI Taxonomy" id="411684"/>
    <lineage>
        <taxon>Bacteria</taxon>
        <taxon>Pseudomonadati</taxon>
        <taxon>Pseudomonadota</taxon>
        <taxon>Alphaproteobacteria</taxon>
        <taxon>Hyphomicrobiales</taxon>
        <taxon>Rhizobiaceae</taxon>
        <taxon>Hoeflea</taxon>
    </lineage>
</organism>
<dbReference type="RefSeq" id="WP_007198718.1">
    <property type="nucleotide sequence ID" value="NZ_CM002917.1"/>
</dbReference>
<protein>
    <submittedName>
        <fullName evidence="1">Uncharacterized protein</fullName>
    </submittedName>
</protein>
<reference evidence="1 2" key="1">
    <citation type="submission" date="2007-10" db="EMBL/GenBank/DDBJ databases">
        <authorList>
            <person name="Wagner-Dobler I."/>
            <person name="Ferriera S."/>
            <person name="Johnson J."/>
            <person name="Kravitz S."/>
            <person name="Beeson K."/>
            <person name="Sutton G."/>
            <person name="Rogers Y.-H."/>
            <person name="Friedman R."/>
            <person name="Frazier M."/>
            <person name="Venter J.C."/>
        </authorList>
    </citation>
    <scope>NUCLEOTIDE SEQUENCE [LARGE SCALE GENOMIC DNA]</scope>
    <source>
        <strain evidence="1 2">DFL-43</strain>
    </source>
</reference>
<dbReference type="OrthoDB" id="9803322at2"/>
<comment type="caution">
    <text evidence="1">The sequence shown here is derived from an EMBL/GenBank/DDBJ whole genome shotgun (WGS) entry which is preliminary data.</text>
</comment>
<gene>
    <name evidence="1" type="ORF">HPDFL43_14797</name>
</gene>
<keyword evidence="2" id="KW-1185">Reference proteome</keyword>
<evidence type="ECO:0000313" key="2">
    <source>
        <dbReference type="Proteomes" id="UP000004291"/>
    </source>
</evidence>
<dbReference type="EMBL" id="ABIA03000004">
    <property type="protein sequence ID" value="EDQ34275.1"/>
    <property type="molecule type" value="Genomic_DNA"/>
</dbReference>
<evidence type="ECO:0000313" key="1">
    <source>
        <dbReference type="EMBL" id="EDQ34275.1"/>
    </source>
</evidence>
<accession>A9D2U4</accession>
<dbReference type="AlphaFoldDB" id="A9D2U4"/>
<reference evidence="1 2" key="2">
    <citation type="submission" date="2012-06" db="EMBL/GenBank/DDBJ databases">
        <authorList>
            <person name="Fiebig A."/>
        </authorList>
    </citation>
    <scope>NUCLEOTIDE SEQUENCE [LARGE SCALE GENOMIC DNA]</scope>
    <source>
        <strain evidence="1 2">DFL-43</strain>
    </source>
</reference>
<name>A9D2U4_HOEPD</name>
<dbReference type="Proteomes" id="UP000004291">
    <property type="component" value="Chromosome"/>
</dbReference>
<proteinExistence type="predicted"/>